<feature type="region of interest" description="Disordered" evidence="1">
    <location>
        <begin position="80"/>
        <end position="109"/>
    </location>
</feature>
<evidence type="ECO:0000313" key="3">
    <source>
        <dbReference type="Proteomes" id="UP000199202"/>
    </source>
</evidence>
<keyword evidence="3" id="KW-1185">Reference proteome</keyword>
<sequence length="109" mass="11816">MGRKVELALDPFDLTTLELRFRGQPMGMAIPQIIGRHAHPKAKAEQPATAAPEPGTGIHYLRLLDDQQTATLATQINYTALNSKNTDRQGEDEQPASTHGAVLAGEEQS</sequence>
<reference evidence="2 3" key="1">
    <citation type="submission" date="2016-10" db="EMBL/GenBank/DDBJ databases">
        <authorList>
            <person name="de Groot N.N."/>
        </authorList>
    </citation>
    <scope>NUCLEOTIDE SEQUENCE [LARGE SCALE GENOMIC DNA]</scope>
    <source>
        <strain evidence="2 3">CGMCC 4.6533</strain>
    </source>
</reference>
<evidence type="ECO:0000313" key="2">
    <source>
        <dbReference type="EMBL" id="SDM12632.1"/>
    </source>
</evidence>
<dbReference type="AlphaFoldDB" id="A0A1G9QNM3"/>
<dbReference type="Proteomes" id="UP000199202">
    <property type="component" value="Unassembled WGS sequence"/>
</dbReference>
<organism evidence="2 3">
    <name type="scientific">Nonomuraea jiangxiensis</name>
    <dbReference type="NCBI Taxonomy" id="633440"/>
    <lineage>
        <taxon>Bacteria</taxon>
        <taxon>Bacillati</taxon>
        <taxon>Actinomycetota</taxon>
        <taxon>Actinomycetes</taxon>
        <taxon>Streptosporangiales</taxon>
        <taxon>Streptosporangiaceae</taxon>
        <taxon>Nonomuraea</taxon>
    </lineage>
</organism>
<accession>A0A1G9QNM3</accession>
<protein>
    <submittedName>
        <fullName evidence="2">Putative transposase</fullName>
    </submittedName>
</protein>
<name>A0A1G9QNM3_9ACTN</name>
<gene>
    <name evidence="2" type="ORF">SAMN05421869_136103</name>
</gene>
<dbReference type="STRING" id="633440.SAMN05421869_136103"/>
<feature type="region of interest" description="Disordered" evidence="1">
    <location>
        <begin position="37"/>
        <end position="56"/>
    </location>
</feature>
<evidence type="ECO:0000256" key="1">
    <source>
        <dbReference type="SAM" id="MobiDB-lite"/>
    </source>
</evidence>
<dbReference type="EMBL" id="FNDJ01000036">
    <property type="protein sequence ID" value="SDM12632.1"/>
    <property type="molecule type" value="Genomic_DNA"/>
</dbReference>
<proteinExistence type="predicted"/>